<dbReference type="EMBL" id="JBHTJM010000005">
    <property type="protein sequence ID" value="MFD0963243.1"/>
    <property type="molecule type" value="Genomic_DNA"/>
</dbReference>
<dbReference type="PANTHER" id="PTHR32305:SF15">
    <property type="entry name" value="PROTEIN RHSA-RELATED"/>
    <property type="match status" value="1"/>
</dbReference>
<dbReference type="PROSITE" id="PS00018">
    <property type="entry name" value="EF_HAND_1"/>
    <property type="match status" value="1"/>
</dbReference>
<dbReference type="Gene3D" id="2.180.10.10">
    <property type="entry name" value="RHS repeat-associated core"/>
    <property type="match status" value="2"/>
</dbReference>
<evidence type="ECO:0000313" key="2">
    <source>
        <dbReference type="EMBL" id="MFD0963243.1"/>
    </source>
</evidence>
<feature type="domain" description="DUF6443" evidence="1">
    <location>
        <begin position="44"/>
        <end position="97"/>
    </location>
</feature>
<dbReference type="PANTHER" id="PTHR32305">
    <property type="match status" value="1"/>
</dbReference>
<evidence type="ECO:0000313" key="3">
    <source>
        <dbReference type="Proteomes" id="UP001596997"/>
    </source>
</evidence>
<dbReference type="Proteomes" id="UP001596997">
    <property type="component" value="Unassembled WGS sequence"/>
</dbReference>
<protein>
    <submittedName>
        <fullName evidence="2">DUF6443 domain-containing protein</fullName>
    </submittedName>
</protein>
<sequence>MKKLLYTLMFVVPVLVLGQSTNQNYVKSTTFNKEIREQATTVTNPDGSTTIIKSINQATEKDKIEQVTYYDGLGRPMQSVAHKAGGAINAANELDYDWSLGDITSTFFRQIGQASENEIVNGETPFGDIDLLWKCGNDSDSNADGGWNTREFPVDNTKSYRYTTWVKKTSDLVDGNTYHGVQHVNNLDGTINDNPYFWLGDLPQLDTWYLLVGVVHPHDYNGPDTGESGVYDVDGNKVLDGTEFKWKLGANFSYFRNYLYYSTNTSVHQYFYKPLLQKQDGNHWPLQDIANNVNAKDVVSHIEYDDIGRQTQTHLPYADTQTNTPLEYRTNAEAATNAYYTANYSADIDVSAPNPFSKIEHEASPLNRVLQQAAPGKDWSLTSGHTIKFDYQTNLANKVRNYGVSFIGNDYKKPKLIYNGNYAPNELYKTITKDENWVAADGLNKTTEEFKDKLGRVVLKRTYNNSLKHDTQYVYDDFGNLTYVLSPKGSDTVLTLNQYTDFTDSIPATSFALGSKSAGPHTGSAVVSLSGTTLTLNLNIQFSYNAYVTTGSIHQLSQAIPNVDFNTSGSLNGYEFKIENGYLTVFHPQIQYATNPPAVNSLNGTFSVEVPEYNIHQDQLDGLCYQYKYDKRNRLIEKKIPQKGWEYIVYDNLDRPTLTQDQNLKAQNKWLFTKYDAFGRVVYTGYYDTSTLNPIPTRSDLQATLDSRPVNYEEKTTANNSINNSPCFYTNNIFPNSNIDLLTINYYDNYTFDYTLPLATTAIFDENITTQTQGLATGSKVRVLGTSNWITTLTQYSKKARAIYIASKNGYLNTTDIVKTDYDFIGNVLKTESSHTFGMNLPIVTVDEFSYDHQNRLLTQKQTINGGSKETIVNNTYDDLGQLVKKGVGNNTTMPLQNVDYDYNIRGWLTAINNVEQNTYDLFSFKLNYNAVEGDLVATTPKLYNGNIAQTIWKSSADNEKRSYAYNYDALNRITSGYTRMGTALDTNMNFDLHGVMYDKNGNILDLNRKDVSGVSMDELDYTYNFNQLIKVTDSGNAEGFKDGTNSGDDYAYDVNGNMTSDANKKITSIEYNHLNLPTKVTFSNNDANITGAGEIEYVYDATGVKLKKVAKQAALSSGTSTFYAGNYVYKQATGQSATTLEFFNHPEGYVEPTSNPQRPFQYIYQYKDHLGNIRLSYRDLTGNYQVLDDSKFNDNVLEGWSMFVGAGNAISVENNKLKVDFTNAYGEVWKDYVGLNGQGNNIKIELDVDTGADTNPLHIIIVEYDANYVGLETNYTYNITSGRNSIQYQTINGSTAIVRVYIRKTNPTTGTSNHFYLDNINITSGELEIMENKAYYPFGLKHNYGTNSPLSIVSGRQHKYGFGGKEYNDELGLDWYDVSARNYDPALGRWMNLDPLAEDMRRHSPYNYAFDNPVYHTDPDGMAPQGAGDPPDDDGGFWGFEIPSLSKILDNTKQFFSELVGDANALAASNGTDGDAAARINKKTEILDKQLEVVDKLNEGAEEVLKSLPGGQEGAAIARLGAGEDTSTVLTNYATEQAEQAPYTIGAMFVPGADGRTLKKGTKTLYKMLPSRGRGRAKSIPNVKTDISAKEFGSNLEASGFTKKANSGVTTYSKDNVTYTVYDKASSTGGTTAARAVDGKQNIKIRLED</sequence>
<reference evidence="3" key="1">
    <citation type="journal article" date="2019" name="Int. J. Syst. Evol. Microbiol.">
        <title>The Global Catalogue of Microorganisms (GCM) 10K type strain sequencing project: providing services to taxonomists for standard genome sequencing and annotation.</title>
        <authorList>
            <consortium name="The Broad Institute Genomics Platform"/>
            <consortium name="The Broad Institute Genome Sequencing Center for Infectious Disease"/>
            <person name="Wu L."/>
            <person name="Ma J."/>
        </authorList>
    </citation>
    <scope>NUCLEOTIDE SEQUENCE [LARGE SCALE GENOMIC DNA]</scope>
    <source>
        <strain evidence="3">CCUG 62114</strain>
    </source>
</reference>
<organism evidence="2 3">
    <name type="scientific">Pseudofulvibacter geojedonensis</name>
    <dbReference type="NCBI Taxonomy" id="1123758"/>
    <lineage>
        <taxon>Bacteria</taxon>
        <taxon>Pseudomonadati</taxon>
        <taxon>Bacteroidota</taxon>
        <taxon>Flavobacteriia</taxon>
        <taxon>Flavobacteriales</taxon>
        <taxon>Flavobacteriaceae</taxon>
        <taxon>Pseudofulvibacter</taxon>
    </lineage>
</organism>
<dbReference type="NCBIfam" id="TIGR03696">
    <property type="entry name" value="Rhs_assc_core"/>
    <property type="match status" value="1"/>
</dbReference>
<gene>
    <name evidence="2" type="ORF">ACFQ1O_04385</name>
</gene>
<dbReference type="InterPro" id="IPR045619">
    <property type="entry name" value="DUF6443"/>
</dbReference>
<keyword evidence="3" id="KW-1185">Reference proteome</keyword>
<evidence type="ECO:0000259" key="1">
    <source>
        <dbReference type="Pfam" id="PF20041"/>
    </source>
</evidence>
<dbReference type="InterPro" id="IPR022385">
    <property type="entry name" value="Rhs_assc_core"/>
</dbReference>
<dbReference type="InterPro" id="IPR050708">
    <property type="entry name" value="T6SS_VgrG/RHS"/>
</dbReference>
<name>A0ABW3I0C6_9FLAO</name>
<accession>A0ABW3I0C6</accession>
<proteinExistence type="predicted"/>
<dbReference type="InterPro" id="IPR018247">
    <property type="entry name" value="EF_Hand_1_Ca_BS"/>
</dbReference>
<feature type="domain" description="DUF6443" evidence="1">
    <location>
        <begin position="279"/>
        <end position="393"/>
    </location>
</feature>
<comment type="caution">
    <text evidence="2">The sequence shown here is derived from an EMBL/GenBank/DDBJ whole genome shotgun (WGS) entry which is preliminary data.</text>
</comment>
<dbReference type="Pfam" id="PF20041">
    <property type="entry name" value="DUF6443"/>
    <property type="match status" value="2"/>
</dbReference>
<dbReference type="RefSeq" id="WP_377713754.1">
    <property type="nucleotide sequence ID" value="NZ_JBHTJM010000005.1"/>
</dbReference>